<evidence type="ECO:0000256" key="3">
    <source>
        <dbReference type="ARBA" id="ARBA00023015"/>
    </source>
</evidence>
<dbReference type="SMART" id="SM00066">
    <property type="entry name" value="GAL4"/>
    <property type="match status" value="1"/>
</dbReference>
<name>A0A2V1DTU1_9PLEO</name>
<feature type="domain" description="Zn(2)-C6 fungal-type" evidence="8">
    <location>
        <begin position="20"/>
        <end position="49"/>
    </location>
</feature>
<feature type="region of interest" description="Disordered" evidence="7">
    <location>
        <begin position="1"/>
        <end position="20"/>
    </location>
</feature>
<keyword evidence="3" id="KW-0805">Transcription regulation</keyword>
<evidence type="ECO:0000256" key="6">
    <source>
        <dbReference type="ARBA" id="ARBA00023242"/>
    </source>
</evidence>
<keyword evidence="4" id="KW-0238">DNA-binding</keyword>
<dbReference type="InterPro" id="IPR021858">
    <property type="entry name" value="Fun_TF"/>
</dbReference>
<organism evidence="9 10">
    <name type="scientific">Periconia macrospinosa</name>
    <dbReference type="NCBI Taxonomy" id="97972"/>
    <lineage>
        <taxon>Eukaryota</taxon>
        <taxon>Fungi</taxon>
        <taxon>Dikarya</taxon>
        <taxon>Ascomycota</taxon>
        <taxon>Pezizomycotina</taxon>
        <taxon>Dothideomycetes</taxon>
        <taxon>Pleosporomycetidae</taxon>
        <taxon>Pleosporales</taxon>
        <taxon>Massarineae</taxon>
        <taxon>Periconiaceae</taxon>
        <taxon>Periconia</taxon>
    </lineage>
</organism>
<feature type="compositionally biased region" description="Basic and acidic residues" evidence="7">
    <location>
        <begin position="1"/>
        <end position="10"/>
    </location>
</feature>
<gene>
    <name evidence="9" type="ORF">DM02DRAFT_671049</name>
</gene>
<dbReference type="SUPFAM" id="SSF57701">
    <property type="entry name" value="Zn2/Cys6 DNA-binding domain"/>
    <property type="match status" value="1"/>
</dbReference>
<dbReference type="OrthoDB" id="3796980at2759"/>
<dbReference type="PANTHER" id="PTHR36206">
    <property type="entry name" value="ASPERCRYPTIN BIOSYNTHESIS CLUSTER-SPECIFIC TRANSCRIPTION REGULATOR ATNN-RELATED"/>
    <property type="match status" value="1"/>
</dbReference>
<keyword evidence="1" id="KW-0479">Metal-binding</keyword>
<keyword evidence="10" id="KW-1185">Reference proteome</keyword>
<protein>
    <recommendedName>
        <fullName evidence="8">Zn(2)-C6 fungal-type domain-containing protein</fullName>
    </recommendedName>
</protein>
<keyword evidence="5" id="KW-0804">Transcription</keyword>
<evidence type="ECO:0000259" key="8">
    <source>
        <dbReference type="PROSITE" id="PS50048"/>
    </source>
</evidence>
<dbReference type="GO" id="GO:0008270">
    <property type="term" value="F:zinc ion binding"/>
    <property type="evidence" value="ECO:0007669"/>
    <property type="project" value="InterPro"/>
</dbReference>
<dbReference type="InterPro" id="IPR001138">
    <property type="entry name" value="Zn2Cys6_DnaBD"/>
</dbReference>
<dbReference type="Gene3D" id="4.10.240.10">
    <property type="entry name" value="Zn(2)-C6 fungal-type DNA-binding domain"/>
    <property type="match status" value="1"/>
</dbReference>
<dbReference type="Pfam" id="PF00172">
    <property type="entry name" value="Zn_clus"/>
    <property type="match status" value="1"/>
</dbReference>
<dbReference type="STRING" id="97972.A0A2V1DTU1"/>
<dbReference type="CDD" id="cd00067">
    <property type="entry name" value="GAL4"/>
    <property type="match status" value="1"/>
</dbReference>
<dbReference type="InterPro" id="IPR052360">
    <property type="entry name" value="Transcr_Regulatory_Proteins"/>
</dbReference>
<dbReference type="Pfam" id="PF11951">
    <property type="entry name" value="Fungal_trans_2"/>
    <property type="match status" value="1"/>
</dbReference>
<dbReference type="AlphaFoldDB" id="A0A2V1DTU1"/>
<evidence type="ECO:0000256" key="1">
    <source>
        <dbReference type="ARBA" id="ARBA00022723"/>
    </source>
</evidence>
<dbReference type="InterPro" id="IPR036864">
    <property type="entry name" value="Zn2-C6_fun-type_DNA-bd_sf"/>
</dbReference>
<reference evidence="9 10" key="1">
    <citation type="journal article" date="2018" name="Sci. Rep.">
        <title>Comparative genomics provides insights into the lifestyle and reveals functional heterogeneity of dark septate endophytic fungi.</title>
        <authorList>
            <person name="Knapp D.G."/>
            <person name="Nemeth J.B."/>
            <person name="Barry K."/>
            <person name="Hainaut M."/>
            <person name="Henrissat B."/>
            <person name="Johnson J."/>
            <person name="Kuo A."/>
            <person name="Lim J.H.P."/>
            <person name="Lipzen A."/>
            <person name="Nolan M."/>
            <person name="Ohm R.A."/>
            <person name="Tamas L."/>
            <person name="Grigoriev I.V."/>
            <person name="Spatafora J.W."/>
            <person name="Nagy L.G."/>
            <person name="Kovacs G.M."/>
        </authorList>
    </citation>
    <scope>NUCLEOTIDE SEQUENCE [LARGE SCALE GENOMIC DNA]</scope>
    <source>
        <strain evidence="9 10">DSE2036</strain>
    </source>
</reference>
<dbReference type="PANTHER" id="PTHR36206:SF12">
    <property type="entry name" value="ASPERCRYPTIN BIOSYNTHESIS CLUSTER-SPECIFIC TRANSCRIPTION REGULATOR ATNN-RELATED"/>
    <property type="match status" value="1"/>
</dbReference>
<dbReference type="PROSITE" id="PS50048">
    <property type="entry name" value="ZN2_CY6_FUNGAL_2"/>
    <property type="match status" value="1"/>
</dbReference>
<evidence type="ECO:0000313" key="10">
    <source>
        <dbReference type="Proteomes" id="UP000244855"/>
    </source>
</evidence>
<evidence type="ECO:0000256" key="7">
    <source>
        <dbReference type="SAM" id="MobiDB-lite"/>
    </source>
</evidence>
<proteinExistence type="predicted"/>
<dbReference type="GO" id="GO:0003677">
    <property type="term" value="F:DNA binding"/>
    <property type="evidence" value="ECO:0007669"/>
    <property type="project" value="UniProtKB-KW"/>
</dbReference>
<dbReference type="EMBL" id="KZ805353">
    <property type="protein sequence ID" value="PVI01728.1"/>
    <property type="molecule type" value="Genomic_DNA"/>
</dbReference>
<sequence length="500" mass="57127">MSPASQEKRLRVQGPRSSTGCRTCQQRHLKCDENRPECNRCLKSGKRCVPREQGATRPSFVLYTISKSPPHFPRVNAFVQRSLHHYRVEVAPAITFPFYSELWSEVVFQMTEKYPFIMSAVTALSNMYELYQQPHSARASLQQASIHHYNQAISGIMSISQNQDQDNTEAIVVSSVIFYALDAMRGSWSNALRHALSGMNIIEEFQMSDRSKKEPKLSKIMSILRREFAMFSYQTLEMGGLKNTKSYHSLRTFECPMPTKFTTAEDAFYHYQTLQNKVMNLMLRFKNPSRKGGLQDVIQSEEGQRAFTIHAAAVQDFIQAFTPLQVELMSNRIQDKPKRRAVAYMKMLHDITIAAYSADHELLNRSTFDALEAFFVSNNADHEFVRNKFALYMMHLPIILKYATQGSLEEQKNALALLKSGVITRREGVWTSRDAARIAERVLDLKQKMPGCSIDVLEVDLFDSCRVRYLVRDIEGGKEKIFDDAVDLKSYPLSLGCGIG</sequence>
<dbReference type="Proteomes" id="UP000244855">
    <property type="component" value="Unassembled WGS sequence"/>
</dbReference>
<keyword evidence="6" id="KW-0539">Nucleus</keyword>
<accession>A0A2V1DTU1</accession>
<dbReference type="GO" id="GO:0000981">
    <property type="term" value="F:DNA-binding transcription factor activity, RNA polymerase II-specific"/>
    <property type="evidence" value="ECO:0007669"/>
    <property type="project" value="InterPro"/>
</dbReference>
<evidence type="ECO:0000256" key="2">
    <source>
        <dbReference type="ARBA" id="ARBA00022833"/>
    </source>
</evidence>
<evidence type="ECO:0000313" key="9">
    <source>
        <dbReference type="EMBL" id="PVI01728.1"/>
    </source>
</evidence>
<keyword evidence="2" id="KW-0862">Zinc</keyword>
<evidence type="ECO:0000256" key="4">
    <source>
        <dbReference type="ARBA" id="ARBA00023125"/>
    </source>
</evidence>
<evidence type="ECO:0000256" key="5">
    <source>
        <dbReference type="ARBA" id="ARBA00023163"/>
    </source>
</evidence>